<evidence type="ECO:0000256" key="1">
    <source>
        <dbReference type="ARBA" id="ARBA00001971"/>
    </source>
</evidence>
<dbReference type="Pfam" id="PF00067">
    <property type="entry name" value="p450"/>
    <property type="match status" value="1"/>
</dbReference>
<dbReference type="InterPro" id="IPR002401">
    <property type="entry name" value="Cyt_P450_E_grp-I"/>
</dbReference>
<comment type="similarity">
    <text evidence="4">Belongs to the cytochrome P450 family.</text>
</comment>
<dbReference type="PRINTS" id="PR00385">
    <property type="entry name" value="P450"/>
</dbReference>
<comment type="caution">
    <text evidence="14">The sequence shown here is derived from an EMBL/GenBank/DDBJ whole genome shotgun (WGS) entry which is preliminary data.</text>
</comment>
<keyword evidence="5" id="KW-0349">Heme</keyword>
<evidence type="ECO:0000256" key="7">
    <source>
        <dbReference type="ARBA" id="ARBA00022824"/>
    </source>
</evidence>
<comment type="subcellular location">
    <subcellularLocation>
        <location evidence="3">Endoplasmic reticulum membrane</location>
        <topology evidence="3">Peripheral membrane protein</topology>
    </subcellularLocation>
    <subcellularLocation>
        <location evidence="2">Microsome membrane</location>
        <topology evidence="2">Peripheral membrane protein</topology>
    </subcellularLocation>
</comment>
<dbReference type="EMBL" id="JARBHB010000003">
    <property type="protein sequence ID" value="KAJ8889698.1"/>
    <property type="molecule type" value="Genomic_DNA"/>
</dbReference>
<evidence type="ECO:0008006" key="16">
    <source>
        <dbReference type="Google" id="ProtNLM"/>
    </source>
</evidence>
<evidence type="ECO:0000256" key="8">
    <source>
        <dbReference type="ARBA" id="ARBA00022848"/>
    </source>
</evidence>
<evidence type="ECO:0000256" key="5">
    <source>
        <dbReference type="ARBA" id="ARBA00022617"/>
    </source>
</evidence>
<keyword evidence="13" id="KW-0812">Transmembrane</keyword>
<dbReference type="InterPro" id="IPR050196">
    <property type="entry name" value="Cytochrome_P450_Monoox"/>
</dbReference>
<evidence type="ECO:0000313" key="15">
    <source>
        <dbReference type="Proteomes" id="UP001159363"/>
    </source>
</evidence>
<evidence type="ECO:0000256" key="11">
    <source>
        <dbReference type="ARBA" id="ARBA00023033"/>
    </source>
</evidence>
<evidence type="ECO:0000256" key="12">
    <source>
        <dbReference type="ARBA" id="ARBA00023136"/>
    </source>
</evidence>
<feature type="transmembrane region" description="Helical" evidence="13">
    <location>
        <begin position="64"/>
        <end position="83"/>
    </location>
</feature>
<keyword evidence="10" id="KW-0408">Iron</keyword>
<keyword evidence="6" id="KW-0479">Metal-binding</keyword>
<name>A0ABQ9HZ94_9NEOP</name>
<reference evidence="14 15" key="1">
    <citation type="submission" date="2023-02" db="EMBL/GenBank/DDBJ databases">
        <title>LHISI_Scaffold_Assembly.</title>
        <authorList>
            <person name="Stuart O.P."/>
            <person name="Cleave R."/>
            <person name="Magrath M.J.L."/>
            <person name="Mikheyev A.S."/>
        </authorList>
    </citation>
    <scope>NUCLEOTIDE SEQUENCE [LARGE SCALE GENOMIC DNA]</scope>
    <source>
        <strain evidence="14">Daus_M_001</strain>
        <tissue evidence="14">Leg muscle</tissue>
    </source>
</reference>
<keyword evidence="8" id="KW-0492">Microsome</keyword>
<dbReference type="PANTHER" id="PTHR24291:SF189">
    <property type="entry name" value="CYTOCHROME P450 4C3-RELATED"/>
    <property type="match status" value="1"/>
</dbReference>
<protein>
    <recommendedName>
        <fullName evidence="16">Cytochrome P450</fullName>
    </recommendedName>
</protein>
<dbReference type="PRINTS" id="PR00463">
    <property type="entry name" value="EP450I"/>
</dbReference>
<keyword evidence="15" id="KW-1185">Reference proteome</keyword>
<keyword evidence="9" id="KW-0560">Oxidoreductase</keyword>
<gene>
    <name evidence="14" type="ORF">PR048_009199</name>
</gene>
<evidence type="ECO:0000256" key="13">
    <source>
        <dbReference type="SAM" id="Phobius"/>
    </source>
</evidence>
<dbReference type="PANTHER" id="PTHR24291">
    <property type="entry name" value="CYTOCHROME P450 FAMILY 4"/>
    <property type="match status" value="1"/>
</dbReference>
<evidence type="ECO:0000313" key="14">
    <source>
        <dbReference type="EMBL" id="KAJ8889698.1"/>
    </source>
</evidence>
<comment type="cofactor">
    <cofactor evidence="1">
        <name>heme</name>
        <dbReference type="ChEBI" id="CHEBI:30413"/>
    </cofactor>
</comment>
<keyword evidence="7" id="KW-0256">Endoplasmic reticulum</keyword>
<evidence type="ECO:0000256" key="10">
    <source>
        <dbReference type="ARBA" id="ARBA00023004"/>
    </source>
</evidence>
<sequence length="557" mass="62864">MTASAHYMKPTPVAKTASSKAEGARKRYVHVCQVSATPARVTSWVYSEQGRRGLELPPQLTTDMLAVTLLLLAVVLVGVWRALGRRYWRLGDAIPGPRGLPLLGSALHIVVHAHDIMDYAREVRRRHGPVCRVWVGGHLLVLLTHPADVEAVLARTLSKAAPYTLLRLLFGNAVFSAEGDAWRRLRRLMNPAFSQRLVDKHLPAFDARCRAMADDLRRLPAAQPFDVAHLATACAFEMVVETSLGVHADVLGNRDVMRSFTEFKEKFYRVLLQPWLWFTSTTFLLARYKELGRPIRDFVDDVVALKLQSRFTSDGKEDNKTLEDGVENNGSFVDLMISAMDNKSEPLTLEDLRDQVLIVAVAGTDTSAFTVSCVLMLLGLHQEVQARVLREQHRIFGEEVERPTTPEDLKQMVYLEQVINETMRLYPPAPIVGRSLDQEVVVSGYTLPAGATVVVPIYLVHRDPVHFPDPDTFDPERFSADNCRGRPLCAFLPFATGRRACIGKRYAYSAMKTMLSSVVRRFQVLEHGSRRDMERLQFQLLSKMVNGHYVRLKPRQW</sequence>
<dbReference type="InterPro" id="IPR036396">
    <property type="entry name" value="Cyt_P450_sf"/>
</dbReference>
<keyword evidence="12 13" id="KW-0472">Membrane</keyword>
<evidence type="ECO:0000256" key="3">
    <source>
        <dbReference type="ARBA" id="ARBA00004406"/>
    </source>
</evidence>
<dbReference type="InterPro" id="IPR001128">
    <property type="entry name" value="Cyt_P450"/>
</dbReference>
<dbReference type="Gene3D" id="1.10.630.10">
    <property type="entry name" value="Cytochrome P450"/>
    <property type="match status" value="1"/>
</dbReference>
<evidence type="ECO:0000256" key="6">
    <source>
        <dbReference type="ARBA" id="ARBA00022723"/>
    </source>
</evidence>
<evidence type="ECO:0000256" key="4">
    <source>
        <dbReference type="ARBA" id="ARBA00010617"/>
    </source>
</evidence>
<proteinExistence type="inferred from homology"/>
<organism evidence="14 15">
    <name type="scientific">Dryococelus australis</name>
    <dbReference type="NCBI Taxonomy" id="614101"/>
    <lineage>
        <taxon>Eukaryota</taxon>
        <taxon>Metazoa</taxon>
        <taxon>Ecdysozoa</taxon>
        <taxon>Arthropoda</taxon>
        <taxon>Hexapoda</taxon>
        <taxon>Insecta</taxon>
        <taxon>Pterygota</taxon>
        <taxon>Neoptera</taxon>
        <taxon>Polyneoptera</taxon>
        <taxon>Phasmatodea</taxon>
        <taxon>Verophasmatodea</taxon>
        <taxon>Anareolatae</taxon>
        <taxon>Phasmatidae</taxon>
        <taxon>Eurycanthinae</taxon>
        <taxon>Dryococelus</taxon>
    </lineage>
</organism>
<keyword evidence="11" id="KW-0503">Monooxygenase</keyword>
<accession>A0ABQ9HZ94</accession>
<evidence type="ECO:0000256" key="2">
    <source>
        <dbReference type="ARBA" id="ARBA00004174"/>
    </source>
</evidence>
<dbReference type="Proteomes" id="UP001159363">
    <property type="component" value="Chromosome 3"/>
</dbReference>
<evidence type="ECO:0000256" key="9">
    <source>
        <dbReference type="ARBA" id="ARBA00023002"/>
    </source>
</evidence>
<keyword evidence="13" id="KW-1133">Transmembrane helix</keyword>
<dbReference type="SUPFAM" id="SSF48264">
    <property type="entry name" value="Cytochrome P450"/>
    <property type="match status" value="1"/>
</dbReference>